<reference evidence="2 3" key="1">
    <citation type="submission" date="2014-09" db="EMBL/GenBank/DDBJ databases">
        <title>Sporocytophaga myxococcoides PG-01 genome sequencing.</title>
        <authorList>
            <person name="Liu L."/>
            <person name="Gao P.J."/>
            <person name="Chen G.J."/>
            <person name="Wang L.S."/>
        </authorList>
    </citation>
    <scope>NUCLEOTIDE SEQUENCE [LARGE SCALE GENOMIC DNA]</scope>
    <source>
        <strain evidence="2 3">PG-01</strain>
    </source>
</reference>
<organism evidence="2 3">
    <name type="scientific">Sporocytophaga myxococcoides</name>
    <dbReference type="NCBI Taxonomy" id="153721"/>
    <lineage>
        <taxon>Bacteria</taxon>
        <taxon>Pseudomonadati</taxon>
        <taxon>Bacteroidota</taxon>
        <taxon>Cytophagia</taxon>
        <taxon>Cytophagales</taxon>
        <taxon>Cytophagaceae</taxon>
        <taxon>Sporocytophaga</taxon>
    </lineage>
</organism>
<proteinExistence type="predicted"/>
<feature type="transmembrane region" description="Helical" evidence="1">
    <location>
        <begin position="5"/>
        <end position="22"/>
    </location>
</feature>
<evidence type="ECO:0000256" key="1">
    <source>
        <dbReference type="SAM" id="Phobius"/>
    </source>
</evidence>
<protein>
    <recommendedName>
        <fullName evidence="4">DUF4230 domain-containing protein</fullName>
    </recommendedName>
</protein>
<gene>
    <name evidence="2" type="ORF">MYP_4183</name>
</gene>
<dbReference type="InterPro" id="IPR025324">
    <property type="entry name" value="DUF4230"/>
</dbReference>
<keyword evidence="1" id="KW-0472">Membrane</keyword>
<sequence>MKKILIYILPWFLTILFGFILYKTNFNSEEKSGEIKTVSYHHLIQERIINLGKLEVVKYYLKDIVEHEVKNPWYLPDPKAVLIASGEVVGCIDLTKIDSADIKFSNNKISIQLPQPELCYFKINHADSKIYSVEKGLFQESDLIDAAYKEAEMHLQKTALQMKIMDQTKENAKLILKPLLEKISDKEVELSF</sequence>
<dbReference type="Proteomes" id="UP000030185">
    <property type="component" value="Unassembled WGS sequence"/>
</dbReference>
<accession>A0A098LLE7</accession>
<dbReference type="AlphaFoldDB" id="A0A098LLE7"/>
<dbReference type="eggNOG" id="ENOG502ZCJ2">
    <property type="taxonomic scope" value="Bacteria"/>
</dbReference>
<dbReference type="Pfam" id="PF14014">
    <property type="entry name" value="DUF4230"/>
    <property type="match status" value="1"/>
</dbReference>
<dbReference type="OrthoDB" id="791023at2"/>
<keyword evidence="3" id="KW-1185">Reference proteome</keyword>
<keyword evidence="1" id="KW-1133">Transmembrane helix</keyword>
<dbReference type="EMBL" id="BBLT01000010">
    <property type="protein sequence ID" value="GAL86953.1"/>
    <property type="molecule type" value="Genomic_DNA"/>
</dbReference>
<evidence type="ECO:0000313" key="3">
    <source>
        <dbReference type="Proteomes" id="UP000030185"/>
    </source>
</evidence>
<comment type="caution">
    <text evidence="2">The sequence shown here is derived from an EMBL/GenBank/DDBJ whole genome shotgun (WGS) entry which is preliminary data.</text>
</comment>
<evidence type="ECO:0008006" key="4">
    <source>
        <dbReference type="Google" id="ProtNLM"/>
    </source>
</evidence>
<dbReference type="RefSeq" id="WP_052430385.1">
    <property type="nucleotide sequence ID" value="NZ_BBLT01000010.1"/>
</dbReference>
<dbReference type="STRING" id="153721.MYP_4183"/>
<keyword evidence="1" id="KW-0812">Transmembrane</keyword>
<evidence type="ECO:0000313" key="2">
    <source>
        <dbReference type="EMBL" id="GAL86953.1"/>
    </source>
</evidence>
<name>A0A098LLE7_9BACT</name>